<name>A0A2N3KYD4_9PROT</name>
<dbReference type="AlphaFoldDB" id="A0A2N3KYD4"/>
<reference evidence="2 3" key="1">
    <citation type="submission" date="2017-09" db="EMBL/GenBank/DDBJ databases">
        <title>Biodiversity and function of Thalassospira species in the particle-attached aromatic-hydrocarbon-degrading consortia from the surface seawater of the South China Sea.</title>
        <authorList>
            <person name="Dong C."/>
            <person name="Liu R."/>
            <person name="Shao Z."/>
        </authorList>
    </citation>
    <scope>NUCLEOTIDE SEQUENCE [LARGE SCALE GENOMIC DNA]</scope>
    <source>
        <strain evidence="2 3">CSC1P2</strain>
    </source>
</reference>
<protein>
    <submittedName>
        <fullName evidence="2">Uncharacterized protein</fullName>
    </submittedName>
</protein>
<dbReference type="Proteomes" id="UP000233597">
    <property type="component" value="Unassembled WGS sequence"/>
</dbReference>
<feature type="region of interest" description="Disordered" evidence="1">
    <location>
        <begin position="46"/>
        <end position="82"/>
    </location>
</feature>
<proteinExistence type="predicted"/>
<comment type="caution">
    <text evidence="2">The sequence shown here is derived from an EMBL/GenBank/DDBJ whole genome shotgun (WGS) entry which is preliminary data.</text>
</comment>
<evidence type="ECO:0000313" key="2">
    <source>
        <dbReference type="EMBL" id="PKR55579.1"/>
    </source>
</evidence>
<gene>
    <name evidence="2" type="ORF">COO20_05315</name>
</gene>
<evidence type="ECO:0000256" key="1">
    <source>
        <dbReference type="SAM" id="MobiDB-lite"/>
    </source>
</evidence>
<sequence length="82" mass="8925">MGWFTVGHGGGFSLMRINMVLSISGKTRKYVIKPAGGILPAIPARPDHSADIPNPPVNSANHVIKNGLPGMRSWQQHRERPC</sequence>
<accession>A0A2N3KYD4</accession>
<dbReference type="EMBL" id="NWTK01000002">
    <property type="protein sequence ID" value="PKR55579.1"/>
    <property type="molecule type" value="Genomic_DNA"/>
</dbReference>
<organism evidence="2 3">
    <name type="scientific">Thalassospira marina</name>
    <dbReference type="NCBI Taxonomy" id="2048283"/>
    <lineage>
        <taxon>Bacteria</taxon>
        <taxon>Pseudomonadati</taxon>
        <taxon>Pseudomonadota</taxon>
        <taxon>Alphaproteobacteria</taxon>
        <taxon>Rhodospirillales</taxon>
        <taxon>Thalassospiraceae</taxon>
        <taxon>Thalassospira</taxon>
    </lineage>
</organism>
<evidence type="ECO:0000313" key="3">
    <source>
        <dbReference type="Proteomes" id="UP000233597"/>
    </source>
</evidence>